<comment type="caution">
    <text evidence="1">The sequence shown here is derived from an EMBL/GenBank/DDBJ whole genome shotgun (WGS) entry which is preliminary data.</text>
</comment>
<reference evidence="1 2" key="1">
    <citation type="submission" date="2014-02" db="EMBL/GenBank/DDBJ databases">
        <title>The small core and large imbalanced accessory genome model reveals a collaborative survival strategy of Sorangium cellulosum strains in nature.</title>
        <authorList>
            <person name="Han K."/>
            <person name="Peng R."/>
            <person name="Blom J."/>
            <person name="Li Y.-Z."/>
        </authorList>
    </citation>
    <scope>NUCLEOTIDE SEQUENCE [LARGE SCALE GENOMIC DNA]</scope>
    <source>
        <strain evidence="1 2">So0007-03</strain>
    </source>
</reference>
<name>A0A150TH25_SORCE</name>
<evidence type="ECO:0000313" key="1">
    <source>
        <dbReference type="EMBL" id="KYG03788.1"/>
    </source>
</evidence>
<accession>A0A150TH25</accession>
<dbReference type="InterPro" id="IPR008979">
    <property type="entry name" value="Galactose-bd-like_sf"/>
</dbReference>
<dbReference type="SUPFAM" id="SSF49785">
    <property type="entry name" value="Galactose-binding domain-like"/>
    <property type="match status" value="1"/>
</dbReference>
<proteinExistence type="predicted"/>
<evidence type="ECO:0000313" key="2">
    <source>
        <dbReference type="Proteomes" id="UP000075502"/>
    </source>
</evidence>
<gene>
    <name evidence="1" type="ORF">BE21_50020</name>
</gene>
<protein>
    <submittedName>
        <fullName evidence="1">Uncharacterized protein</fullName>
    </submittedName>
</protein>
<dbReference type="Gene3D" id="2.60.120.430">
    <property type="entry name" value="Galactose-binding lectin"/>
    <property type="match status" value="1"/>
</dbReference>
<dbReference type="AlphaFoldDB" id="A0A150TH25"/>
<sequence>MSREARLLTKGDEPPKNPIVSVHHFHTSIPLTSDWKHFKVPVECLVQTGFGLFEALAQDRLQRIQFSLGPGHAFGFWIDDVAFYK</sequence>
<dbReference type="EMBL" id="JEME01002581">
    <property type="protein sequence ID" value="KYG03788.1"/>
    <property type="molecule type" value="Genomic_DNA"/>
</dbReference>
<dbReference type="Proteomes" id="UP000075502">
    <property type="component" value="Unassembled WGS sequence"/>
</dbReference>
<organism evidence="1 2">
    <name type="scientific">Sorangium cellulosum</name>
    <name type="common">Polyangium cellulosum</name>
    <dbReference type="NCBI Taxonomy" id="56"/>
    <lineage>
        <taxon>Bacteria</taxon>
        <taxon>Pseudomonadati</taxon>
        <taxon>Myxococcota</taxon>
        <taxon>Polyangia</taxon>
        <taxon>Polyangiales</taxon>
        <taxon>Polyangiaceae</taxon>
        <taxon>Sorangium</taxon>
    </lineage>
</organism>